<dbReference type="NCBIfam" id="NF001238">
    <property type="entry name" value="PRK00211.1"/>
    <property type="match status" value="1"/>
</dbReference>
<dbReference type="GO" id="GO:0016740">
    <property type="term" value="F:transferase activity"/>
    <property type="evidence" value="ECO:0007669"/>
    <property type="project" value="UniProtKB-KW"/>
</dbReference>
<name>A0A1A9AT26_PLESH</name>
<comment type="similarity">
    <text evidence="1">Belongs to the DsrF/TusC family.</text>
</comment>
<dbReference type="KEGG" id="pshi:SAMEA2665130_0268"/>
<dbReference type="Gene3D" id="3.40.1260.10">
    <property type="entry name" value="DsrEFH-like"/>
    <property type="match status" value="1"/>
</dbReference>
<evidence type="ECO:0000256" key="1">
    <source>
        <dbReference type="ARBA" id="ARBA00005996"/>
    </source>
</evidence>
<dbReference type="EMBL" id="JAFNAA010000003">
    <property type="protein sequence ID" value="MBO1107226.1"/>
    <property type="molecule type" value="Genomic_DNA"/>
</dbReference>
<dbReference type="PANTHER" id="PTHR38780">
    <property type="entry name" value="PROTEIN TUSC"/>
    <property type="match status" value="1"/>
</dbReference>
<keyword evidence="2" id="KW-0808">Transferase</keyword>
<dbReference type="InterPro" id="IPR027396">
    <property type="entry name" value="DsrEFH-like"/>
</dbReference>
<organism evidence="2 3">
    <name type="scientific">Plesiomonas shigelloides</name>
    <name type="common">Aeromonas shigelloides</name>
    <dbReference type="NCBI Taxonomy" id="703"/>
    <lineage>
        <taxon>Bacteria</taxon>
        <taxon>Pseudomonadati</taxon>
        <taxon>Pseudomonadota</taxon>
        <taxon>Gammaproteobacteria</taxon>
        <taxon>Enterobacterales</taxon>
        <taxon>Enterobacteriaceae</taxon>
        <taxon>Plesiomonas</taxon>
    </lineage>
</organism>
<dbReference type="Pfam" id="PF02635">
    <property type="entry name" value="DsrE"/>
    <property type="match status" value="1"/>
</dbReference>
<proteinExistence type="inferred from homology"/>
<comment type="caution">
    <text evidence="2">The sequence shown here is derived from an EMBL/GenBank/DDBJ whole genome shotgun (WGS) entry which is preliminary data.</text>
</comment>
<gene>
    <name evidence="2" type="primary">tusC</name>
    <name evidence="2" type="ORF">J2R62_03165</name>
</gene>
<dbReference type="InterPro" id="IPR003787">
    <property type="entry name" value="Sulphur_relay_DsrE/F-like"/>
</dbReference>
<dbReference type="Proteomes" id="UP000664658">
    <property type="component" value="Unassembled WGS sequence"/>
</dbReference>
<dbReference type="SUPFAM" id="SSF75169">
    <property type="entry name" value="DsrEFH-like"/>
    <property type="match status" value="1"/>
</dbReference>
<sequence>MKRIAFVFTHAPHGSAAGREGLDALLATSAFSEDLGVFFIGDGVLQLLPEQQPQLILSRDYIATFGLLPLYDITQCYVNLPDLRRRGLDAQCPLLLNPQRLEQDELLQTLQGFDTILTF</sequence>
<reference evidence="2" key="1">
    <citation type="submission" date="2021-03" db="EMBL/GenBank/DDBJ databases">
        <title>Plesiomonas shigelloides zfcc0051, isolated from zebrafish feces.</title>
        <authorList>
            <person name="Vanderhoek Z."/>
            <person name="Gaulke C."/>
        </authorList>
    </citation>
    <scope>NUCLEOTIDE SEQUENCE</scope>
    <source>
        <strain evidence="2">Zfcc0051</strain>
    </source>
</reference>
<dbReference type="RefSeq" id="WP_064977132.1">
    <property type="nucleotide sequence ID" value="NZ_CP027852.1"/>
</dbReference>
<dbReference type="AlphaFoldDB" id="A0A1A9AT26"/>
<dbReference type="InterPro" id="IPR017462">
    <property type="entry name" value="Sulphur_relay_TusC/DsrF"/>
</dbReference>
<evidence type="ECO:0000313" key="3">
    <source>
        <dbReference type="Proteomes" id="UP000664658"/>
    </source>
</evidence>
<dbReference type="PANTHER" id="PTHR38780:SF1">
    <property type="entry name" value="PROTEIN TUSC"/>
    <property type="match status" value="1"/>
</dbReference>
<dbReference type="NCBIfam" id="TIGR03010">
    <property type="entry name" value="sulf_tusC_dsrF"/>
    <property type="match status" value="1"/>
</dbReference>
<dbReference type="GeneID" id="69705100"/>
<evidence type="ECO:0000313" key="2">
    <source>
        <dbReference type="EMBL" id="MBO1107226.1"/>
    </source>
</evidence>
<accession>A0A1A9AT26</accession>
<protein>
    <submittedName>
        <fullName evidence="2">Sulfurtransferase complex subunit TusC</fullName>
        <ecNumber evidence="2">2.8.1.-</ecNumber>
    </submittedName>
</protein>
<dbReference type="EC" id="2.8.1.-" evidence="2"/>